<organism evidence="2 3">
    <name type="scientific">Mycoplasmopsis synoviae</name>
    <name type="common">Mycoplasma synoviae</name>
    <dbReference type="NCBI Taxonomy" id="2109"/>
    <lineage>
        <taxon>Bacteria</taxon>
        <taxon>Bacillati</taxon>
        <taxon>Mycoplasmatota</taxon>
        <taxon>Mycoplasmoidales</taxon>
        <taxon>Metamycoplasmataceae</taxon>
        <taxon>Mycoplasmopsis</taxon>
    </lineage>
</organism>
<dbReference type="InterPro" id="IPR023201">
    <property type="entry name" value="SecY_dom_sf"/>
</dbReference>
<dbReference type="InterPro" id="IPR002208">
    <property type="entry name" value="SecY/SEC61-alpha"/>
</dbReference>
<dbReference type="SUPFAM" id="SSF103491">
    <property type="entry name" value="Preprotein translocase SecY subunit"/>
    <property type="match status" value="1"/>
</dbReference>
<sequence>MQFYKPLGFSLLIIITFVFSLLMGIQQSKVDKIAEDFAKNGTFIPKVTPGEETQNYLVAIVFRLSFFSAFYLVIIAGMQYVQIMTGILQPSIAFGGTSLMILVSVSIETISQLKARNKSKKLFKAKSQTKKLILNRNNSKNKKDSYKGLLW</sequence>
<protein>
    <submittedName>
        <fullName evidence="2">Preprotein translocase subunit SecY</fullName>
    </submittedName>
</protein>
<keyword evidence="1" id="KW-1133">Transmembrane helix</keyword>
<accession>A0A3B0PBY1</accession>
<proteinExistence type="predicted"/>
<dbReference type="PRINTS" id="PR00303">
    <property type="entry name" value="SECYTRNLCASE"/>
</dbReference>
<dbReference type="GO" id="GO:0016020">
    <property type="term" value="C:membrane"/>
    <property type="evidence" value="ECO:0007669"/>
    <property type="project" value="InterPro"/>
</dbReference>
<keyword evidence="1" id="KW-0812">Transmembrane</keyword>
<evidence type="ECO:0000313" key="2">
    <source>
        <dbReference type="EMBL" id="SYV93500.1"/>
    </source>
</evidence>
<feature type="transmembrane region" description="Helical" evidence="1">
    <location>
        <begin position="6"/>
        <end position="25"/>
    </location>
</feature>
<dbReference type="EMBL" id="LS991953">
    <property type="protein sequence ID" value="SYV93500.1"/>
    <property type="molecule type" value="Genomic_DNA"/>
</dbReference>
<reference evidence="3" key="1">
    <citation type="submission" date="2018-06" db="EMBL/GenBank/DDBJ databases">
        <authorList>
            <consortium name="Pathogen Informatics"/>
        </authorList>
    </citation>
    <scope>NUCLEOTIDE SEQUENCE [LARGE SCALE GENOMIC DNA]</scope>
    <source>
        <strain evidence="3">NCTC10124</strain>
    </source>
</reference>
<dbReference type="AlphaFoldDB" id="A0A3B0PBY1"/>
<feature type="transmembrane region" description="Helical" evidence="1">
    <location>
        <begin position="56"/>
        <end position="80"/>
    </location>
</feature>
<evidence type="ECO:0000313" key="3">
    <source>
        <dbReference type="Proteomes" id="UP000259328"/>
    </source>
</evidence>
<feature type="transmembrane region" description="Helical" evidence="1">
    <location>
        <begin position="92"/>
        <end position="111"/>
    </location>
</feature>
<dbReference type="GO" id="GO:0015031">
    <property type="term" value="P:protein transport"/>
    <property type="evidence" value="ECO:0007669"/>
    <property type="project" value="InterPro"/>
</dbReference>
<feature type="non-terminal residue" evidence="2">
    <location>
        <position position="151"/>
    </location>
</feature>
<keyword evidence="1" id="KW-0472">Membrane</keyword>
<dbReference type="Proteomes" id="UP000259328">
    <property type="component" value="Chromosome"/>
</dbReference>
<evidence type="ECO:0000256" key="1">
    <source>
        <dbReference type="SAM" id="Phobius"/>
    </source>
</evidence>
<name>A0A3B0PBY1_MYCSY</name>
<dbReference type="Pfam" id="PF00344">
    <property type="entry name" value="SecY"/>
    <property type="match status" value="1"/>
</dbReference>
<gene>
    <name evidence="2" type="primary">secY_1</name>
    <name evidence="2" type="ORF">NCTC10124_01253</name>
</gene>
<dbReference type="Gene3D" id="1.10.3370.10">
    <property type="entry name" value="SecY subunit domain"/>
    <property type="match status" value="1"/>
</dbReference>